<evidence type="ECO:0000313" key="1">
    <source>
        <dbReference type="EMBL" id="ALF02039.1"/>
    </source>
</evidence>
<sequence length="72" mass="8291">MKKYSIYTTNSTEPFVVETEEDLIDKYLEAMQSGDKSLVIQHKKDLIGMGTYRYNVLLNVNRIVSITTSEKV</sequence>
<dbReference type="EMBL" id="KT588072">
    <property type="protein sequence ID" value="ALF02039.1"/>
    <property type="molecule type" value="Genomic_DNA"/>
</dbReference>
<dbReference type="GeneID" id="26628109"/>
<keyword evidence="2" id="KW-1185">Reference proteome</keyword>
<accession>A0A0M3UL62</accession>
<evidence type="ECO:0000313" key="2">
    <source>
        <dbReference type="Proteomes" id="UP000203130"/>
    </source>
</evidence>
<dbReference type="RefSeq" id="YP_009200940.1">
    <property type="nucleotide sequence ID" value="NC_028826.1"/>
</dbReference>
<reference evidence="1 2" key="1">
    <citation type="submission" date="2015-08" db="EMBL/GenBank/DDBJ databases">
        <title>Complete genome sequence analysis of novel bacteriophage IME-EFm5.</title>
        <authorList>
            <person name="Gong P."/>
            <person name="Han W."/>
            <person name="Gu J."/>
        </authorList>
    </citation>
    <scope>NUCLEOTIDE SEQUENCE [LARGE SCALE GENOMIC DNA]</scope>
</reference>
<organism evidence="1 2">
    <name type="scientific">Enterococcus phage IME-EFm5</name>
    <dbReference type="NCBI Taxonomy" id="1718158"/>
    <lineage>
        <taxon>Viruses</taxon>
        <taxon>Duplodnaviria</taxon>
        <taxon>Heunggongvirae</taxon>
        <taxon>Uroviricota</taxon>
        <taxon>Caudoviricetes</taxon>
        <taxon>Efemquintavirus</taxon>
        <taxon>Efemquintavirus Efm5</taxon>
    </lineage>
</organism>
<gene>
    <name evidence="1" type="ORF">EFm5_70</name>
</gene>
<dbReference type="OrthoDB" id="40391at10239"/>
<name>A0A0M3UL62_9CAUD</name>
<dbReference type="KEGG" id="vg:26628109"/>
<protein>
    <submittedName>
        <fullName evidence="1">Uncharacterized protein</fullName>
    </submittedName>
</protein>
<proteinExistence type="predicted"/>
<dbReference type="Proteomes" id="UP000203130">
    <property type="component" value="Segment"/>
</dbReference>